<dbReference type="Proteomes" id="UP001302494">
    <property type="component" value="Chromosome"/>
</dbReference>
<name>A0AA96GM99_9BACT</name>
<dbReference type="AlphaFoldDB" id="A0AA96GM99"/>
<feature type="domain" description="DUF4398" evidence="1">
    <location>
        <begin position="20"/>
        <end position="101"/>
    </location>
</feature>
<dbReference type="RefSeq" id="WP_312747096.1">
    <property type="nucleotide sequence ID" value="NZ_CP116968.1"/>
</dbReference>
<keyword evidence="3" id="KW-1185">Reference proteome</keyword>
<evidence type="ECO:0000259" key="1">
    <source>
        <dbReference type="Pfam" id="PF14346"/>
    </source>
</evidence>
<reference evidence="2 3" key="1">
    <citation type="submission" date="2023-01" db="EMBL/GenBank/DDBJ databases">
        <title>Cultivation and genomic characterization of new, ubiquitous marine nitrite-oxidizing bacteria from the Nitrospirales.</title>
        <authorList>
            <person name="Mueller A.J."/>
            <person name="Daebeler A."/>
            <person name="Herbold C.W."/>
            <person name="Kirkegaard R.H."/>
            <person name="Daims H."/>
        </authorList>
    </citation>
    <scope>NUCLEOTIDE SEQUENCE [LARGE SCALE GENOMIC DNA]</scope>
    <source>
        <strain evidence="2 3">DK</strain>
    </source>
</reference>
<evidence type="ECO:0000313" key="3">
    <source>
        <dbReference type="Proteomes" id="UP001302494"/>
    </source>
</evidence>
<protein>
    <submittedName>
        <fullName evidence="2">DUF4398 domain-containing protein</fullName>
    </submittedName>
</protein>
<organism evidence="2 3">
    <name type="scientific">Candidatus Nitrospira neomarina</name>
    <dbReference type="NCBI Taxonomy" id="3020899"/>
    <lineage>
        <taxon>Bacteria</taxon>
        <taxon>Pseudomonadati</taxon>
        <taxon>Nitrospirota</taxon>
        <taxon>Nitrospiria</taxon>
        <taxon>Nitrospirales</taxon>
        <taxon>Nitrospiraceae</taxon>
        <taxon>Nitrospira</taxon>
    </lineage>
</organism>
<dbReference type="KEGG" id="nneo:PQG83_04120"/>
<sequence length="140" mass="15992">MAFFCLSVLMTGCQDPPIHELQKARQAVEHARREGALTFAPDLYSLAESELTIGEEEFHEQSRKMFWARDYSMATRLIMLAQTDAQQALSLAQEEKQKSSMSDRDSPLLLSVHSYLEELRLTNGGLFFKNRERRNGPQAP</sequence>
<dbReference type="InterPro" id="IPR025511">
    <property type="entry name" value="DUF4398"/>
</dbReference>
<evidence type="ECO:0000313" key="2">
    <source>
        <dbReference type="EMBL" id="WNM62945.1"/>
    </source>
</evidence>
<dbReference type="Pfam" id="PF14346">
    <property type="entry name" value="DUF4398"/>
    <property type="match status" value="1"/>
</dbReference>
<gene>
    <name evidence="2" type="ORF">PQG83_04120</name>
</gene>
<proteinExistence type="predicted"/>
<dbReference type="Gene3D" id="1.20.1270.390">
    <property type="match status" value="1"/>
</dbReference>
<accession>A0AA96GM99</accession>
<dbReference type="EMBL" id="CP116968">
    <property type="protein sequence ID" value="WNM62945.1"/>
    <property type="molecule type" value="Genomic_DNA"/>
</dbReference>